<dbReference type="InterPro" id="IPR007157">
    <property type="entry name" value="PspA_VIPP1"/>
</dbReference>
<dbReference type="EMBL" id="CBLX010000004">
    <property type="protein sequence ID" value="CDG38694.1"/>
    <property type="molecule type" value="Genomic_DNA"/>
</dbReference>
<comment type="caution">
    <text evidence="3">The sequence shown here is derived from an EMBL/GenBank/DDBJ whole genome shotgun (WGS) entry which is preliminary data.</text>
</comment>
<evidence type="ECO:0000313" key="3">
    <source>
        <dbReference type="EMBL" id="CDG38694.1"/>
    </source>
</evidence>
<reference evidence="3 4" key="1">
    <citation type="journal article" date="2014" name="Genome Biol. Evol.">
        <title>Acetic acid bacteria genomes reveal functional traits for adaptation to life in insect guts.</title>
        <authorList>
            <person name="Chouaia B."/>
            <person name="Gaiarsa S."/>
            <person name="Crotti E."/>
            <person name="Comandatore F."/>
            <person name="Degli Esposti M."/>
            <person name="Ricci I."/>
            <person name="Alma A."/>
            <person name="Favia G."/>
            <person name="Bandi C."/>
            <person name="Daffonchio D."/>
        </authorList>
    </citation>
    <scope>NUCLEOTIDE SEQUENCE [LARGE SCALE GENOMIC DNA]</scope>
    <source>
        <strain evidence="3 4">SF2.1</strain>
    </source>
</reference>
<name>A0A060QC64_9PROT</name>
<dbReference type="NCBIfam" id="TIGR02977">
    <property type="entry name" value="phageshock_pspA"/>
    <property type="match status" value="1"/>
</dbReference>
<dbReference type="PANTHER" id="PTHR31088">
    <property type="entry name" value="MEMBRANE-ASSOCIATED PROTEIN VIPP1, CHLOROPLASTIC"/>
    <property type="match status" value="1"/>
</dbReference>
<proteinExistence type="inferred from homology"/>
<dbReference type="Pfam" id="PF04012">
    <property type="entry name" value="PspA_IM30"/>
    <property type="match status" value="1"/>
</dbReference>
<sequence>MGIFSRLADIVNSNLNAILASAEDPEKMIRLIIQEMEDTLVEVRSQAVTMIAERKGLERRARTMVQEEDEWLRKAELALTRDREDLAKGALAAKATIEQSRKTLEQQIAQVNESLDQQHDDIGKLQAKLADAKSREKSLSLRHKAATNRIKTRERLYDTRVENAFNRFEQVERALDALEGKAEAYDLGRGPGGTRKPSLQEELAGLETDMAVENELEALRARIKSRQG</sequence>
<comment type="similarity">
    <text evidence="1">Belongs to the PspA/Vipp/IM30 family.</text>
</comment>
<keyword evidence="2" id="KW-0175">Coiled coil</keyword>
<organism evidence="3 4">
    <name type="scientific">Asaia bogorensis</name>
    <dbReference type="NCBI Taxonomy" id="91915"/>
    <lineage>
        <taxon>Bacteria</taxon>
        <taxon>Pseudomonadati</taxon>
        <taxon>Pseudomonadota</taxon>
        <taxon>Alphaproteobacteria</taxon>
        <taxon>Acetobacterales</taxon>
        <taxon>Acetobacteraceae</taxon>
        <taxon>Asaia</taxon>
    </lineage>
</organism>
<feature type="coiled-coil region" evidence="2">
    <location>
        <begin position="94"/>
        <end position="135"/>
    </location>
</feature>
<dbReference type="AlphaFoldDB" id="A0A060QC64"/>
<evidence type="ECO:0000256" key="1">
    <source>
        <dbReference type="ARBA" id="ARBA00043985"/>
    </source>
</evidence>
<dbReference type="GeneID" id="78225483"/>
<dbReference type="Proteomes" id="UP000027583">
    <property type="component" value="Unassembled WGS sequence"/>
</dbReference>
<evidence type="ECO:0000256" key="2">
    <source>
        <dbReference type="SAM" id="Coils"/>
    </source>
</evidence>
<gene>
    <name evidence="3" type="ORF">ASAP_0649</name>
</gene>
<dbReference type="PANTHER" id="PTHR31088:SF6">
    <property type="entry name" value="PHAGE SHOCK PROTEIN A"/>
    <property type="match status" value="1"/>
</dbReference>
<evidence type="ECO:0000313" key="4">
    <source>
        <dbReference type="Proteomes" id="UP000027583"/>
    </source>
</evidence>
<dbReference type="eggNOG" id="COG1842">
    <property type="taxonomic scope" value="Bacteria"/>
</dbReference>
<dbReference type="GO" id="GO:0005829">
    <property type="term" value="C:cytosol"/>
    <property type="evidence" value="ECO:0007669"/>
    <property type="project" value="TreeGrafter"/>
</dbReference>
<dbReference type="GO" id="GO:0009271">
    <property type="term" value="P:phage shock"/>
    <property type="evidence" value="ECO:0007669"/>
    <property type="project" value="TreeGrafter"/>
</dbReference>
<reference evidence="3 4" key="2">
    <citation type="journal article" date="2014" name="PLoS ONE">
        <title>Evolution of mitochondria reconstructed from the energy metabolism of living bacteria.</title>
        <authorList>
            <person name="Degli Esposti M."/>
            <person name="Chouaia B."/>
            <person name="Comandatore F."/>
            <person name="Crotti E."/>
            <person name="Sassera D."/>
            <person name="Lievens P.M."/>
            <person name="Daffonchio D."/>
            <person name="Bandi C."/>
        </authorList>
    </citation>
    <scope>NUCLEOTIDE SEQUENCE [LARGE SCALE GENOMIC DNA]</scope>
    <source>
        <strain evidence="3 4">SF2.1</strain>
    </source>
</reference>
<dbReference type="InterPro" id="IPR014319">
    <property type="entry name" value="Phageshock_PspA"/>
</dbReference>
<dbReference type="RefSeq" id="WP_023979662.1">
    <property type="nucleotide sequence ID" value="NZ_CBLX010000004.1"/>
</dbReference>
<protein>
    <submittedName>
        <fullName evidence="3">Phage shock protein A</fullName>
    </submittedName>
</protein>
<accession>A0A060QC64</accession>